<dbReference type="VEuPathDB" id="VectorBase:GPPI019133"/>
<evidence type="ECO:0000313" key="1">
    <source>
        <dbReference type="EnsemblMetazoa" id="GPPI019133-PA"/>
    </source>
</evidence>
<dbReference type="EMBL" id="JXJN01008588">
    <property type="status" value="NOT_ANNOTATED_CDS"/>
    <property type="molecule type" value="Genomic_DNA"/>
</dbReference>
<evidence type="ECO:0000313" key="2">
    <source>
        <dbReference type="Proteomes" id="UP000092460"/>
    </source>
</evidence>
<organism evidence="1 2">
    <name type="scientific">Glossina palpalis gambiensis</name>
    <dbReference type="NCBI Taxonomy" id="67801"/>
    <lineage>
        <taxon>Eukaryota</taxon>
        <taxon>Metazoa</taxon>
        <taxon>Ecdysozoa</taxon>
        <taxon>Arthropoda</taxon>
        <taxon>Hexapoda</taxon>
        <taxon>Insecta</taxon>
        <taxon>Pterygota</taxon>
        <taxon>Neoptera</taxon>
        <taxon>Endopterygota</taxon>
        <taxon>Diptera</taxon>
        <taxon>Brachycera</taxon>
        <taxon>Muscomorpha</taxon>
        <taxon>Hippoboscoidea</taxon>
        <taxon>Glossinidae</taxon>
        <taxon>Glossina</taxon>
    </lineage>
</organism>
<reference evidence="1" key="2">
    <citation type="submission" date="2020-05" db="UniProtKB">
        <authorList>
            <consortium name="EnsemblMetazoa"/>
        </authorList>
    </citation>
    <scope>IDENTIFICATION</scope>
    <source>
        <strain evidence="1">IAEA</strain>
    </source>
</reference>
<proteinExistence type="predicted"/>
<accession>A0A1B0B515</accession>
<dbReference type="AlphaFoldDB" id="A0A1B0B515"/>
<reference evidence="2" key="1">
    <citation type="submission" date="2015-01" db="EMBL/GenBank/DDBJ databases">
        <authorList>
            <person name="Aksoy S."/>
            <person name="Warren W."/>
            <person name="Wilson R.K."/>
        </authorList>
    </citation>
    <scope>NUCLEOTIDE SEQUENCE [LARGE SCALE GENOMIC DNA]</scope>
    <source>
        <strain evidence="2">IAEA</strain>
    </source>
</reference>
<protein>
    <submittedName>
        <fullName evidence="1">Uncharacterized protein</fullName>
    </submittedName>
</protein>
<keyword evidence="2" id="KW-1185">Reference proteome</keyword>
<dbReference type="Proteomes" id="UP000092460">
    <property type="component" value="Unassembled WGS sequence"/>
</dbReference>
<name>A0A1B0B515_9MUSC</name>
<dbReference type="EnsemblMetazoa" id="GPPI019133-RA">
    <property type="protein sequence ID" value="GPPI019133-PA"/>
    <property type="gene ID" value="GPPI019133"/>
</dbReference>
<sequence length="238" mass="27057">MFHAWQICPTYCTRLQDTKRLLYNDLTTARYDAQSLKNIHLNYLSKRRFNMRFFLISHASNSIGLNVTQYQMPLLSIADGTQGLLRLAMGLNSSPAASLFPANNVLLLIICKGTAYSVILAIGWKYKYCSSKLKPIIPSIRLKGWPATVCVPKSGSGYINLFSTRHAASFPLSLCHKLITYGCNRAVHLPRFVTRFRSGKHNPTDSIDITLREIVVDNAEYFYNVLMTRLHNTQLMFQ</sequence>